<evidence type="ECO:0000313" key="2">
    <source>
        <dbReference type="EMBL" id="SFV50549.1"/>
    </source>
</evidence>
<reference evidence="2" key="1">
    <citation type="submission" date="2016-10" db="EMBL/GenBank/DDBJ databases">
        <authorList>
            <person name="de Groot N.N."/>
        </authorList>
    </citation>
    <scope>NUCLEOTIDE SEQUENCE</scope>
</reference>
<gene>
    <name evidence="2" type="ORF">MNB_SM-7-1118</name>
</gene>
<accession>A0A1W1BAQ7</accession>
<dbReference type="PROSITE" id="PS51257">
    <property type="entry name" value="PROKAR_LIPOPROTEIN"/>
    <property type="match status" value="1"/>
</dbReference>
<protein>
    <submittedName>
        <fullName evidence="2">Uncharacterized protein</fullName>
    </submittedName>
</protein>
<keyword evidence="1" id="KW-0812">Transmembrane</keyword>
<dbReference type="EMBL" id="FPHB01000011">
    <property type="protein sequence ID" value="SFV50549.1"/>
    <property type="molecule type" value="Genomic_DNA"/>
</dbReference>
<dbReference type="AlphaFoldDB" id="A0A1W1BAQ7"/>
<name>A0A1W1BAQ7_9ZZZZ</name>
<keyword evidence="1" id="KW-1133">Transmembrane helix</keyword>
<sequence length="196" mass="22356">MRFFLLFVLFIMVAFVGCQESKKQPYLIGAQQSHINPNSLVAKAQEREKDRQNQVELKRLETEANVEIAKIQTAKDIEISKIDAQTKQNVALTTSSVQKEQTKTHLYIAIAFAIILLIGLFLWYLNGKKSRELQAKLHEQKLQNDAMLKAQEIENERINKLLELCEKGILPEGVQKDVIQTAIISTTKTIEYKKGS</sequence>
<feature type="transmembrane region" description="Helical" evidence="1">
    <location>
        <begin position="106"/>
        <end position="125"/>
    </location>
</feature>
<evidence type="ECO:0000256" key="1">
    <source>
        <dbReference type="SAM" id="Phobius"/>
    </source>
</evidence>
<proteinExistence type="predicted"/>
<keyword evidence="1" id="KW-0472">Membrane</keyword>
<organism evidence="2">
    <name type="scientific">hydrothermal vent metagenome</name>
    <dbReference type="NCBI Taxonomy" id="652676"/>
    <lineage>
        <taxon>unclassified sequences</taxon>
        <taxon>metagenomes</taxon>
        <taxon>ecological metagenomes</taxon>
    </lineage>
</organism>